<reference evidence="2 5" key="2">
    <citation type="submission" date="2021-01" db="EMBL/GenBank/DDBJ databases">
        <title>Whole genome shotgun sequence of Actinoplanes lobatus NBRC 12513.</title>
        <authorList>
            <person name="Komaki H."/>
            <person name="Tamura T."/>
        </authorList>
    </citation>
    <scope>NUCLEOTIDE SEQUENCE [LARGE SCALE GENOMIC DNA]</scope>
    <source>
        <strain evidence="2 5">NBRC 12513</strain>
    </source>
</reference>
<dbReference type="Proteomes" id="UP000590511">
    <property type="component" value="Unassembled WGS sequence"/>
</dbReference>
<keyword evidence="5" id="KW-1185">Reference proteome</keyword>
<name>A0A7W7HQ16_9ACTN</name>
<dbReference type="Gene3D" id="3.40.50.150">
    <property type="entry name" value="Vaccinia Virus protein VP39"/>
    <property type="match status" value="1"/>
</dbReference>
<dbReference type="EMBL" id="JACHNC010000001">
    <property type="protein sequence ID" value="MBB4754555.1"/>
    <property type="molecule type" value="Genomic_DNA"/>
</dbReference>
<dbReference type="InterPro" id="IPR029063">
    <property type="entry name" value="SAM-dependent_MTases_sf"/>
</dbReference>
<gene>
    <name evidence="2" type="ORF">Alo02nite_88080</name>
    <name evidence="3" type="ORF">BJ964_008716</name>
</gene>
<sequence length="261" mass="27847">MDRTAEIRAFYADRYDEAGRFDRRPSNRLEHLRTMELLTELLPAAPAAVLDVGGGPGAYARPLTSAGHRVKLLDLVPSHVDQARAGSPPVEAEVGDARSLPEKDRGYDATLLLGPLYHLLSRADRVRALGEAVRVTRPGGLVIAAAISRFAGPLDFGATGRLEPRFLDEARRLITDGLNDPGIGFTHSYFHRVPELVGECAEAGLTRVVVHGVEGPLWTAVAAAPDDPAVFAAALEVARIYSSEPDLVAASAHLLAVATVP</sequence>
<evidence type="ECO:0000313" key="4">
    <source>
        <dbReference type="Proteomes" id="UP000590511"/>
    </source>
</evidence>
<keyword evidence="3" id="KW-0808">Transferase</keyword>
<dbReference type="GO" id="GO:0032259">
    <property type="term" value="P:methylation"/>
    <property type="evidence" value="ECO:0007669"/>
    <property type="project" value="UniProtKB-KW"/>
</dbReference>
<dbReference type="InterPro" id="IPR041698">
    <property type="entry name" value="Methyltransf_25"/>
</dbReference>
<organism evidence="3 4">
    <name type="scientific">Actinoplanes lobatus</name>
    <dbReference type="NCBI Taxonomy" id="113568"/>
    <lineage>
        <taxon>Bacteria</taxon>
        <taxon>Bacillati</taxon>
        <taxon>Actinomycetota</taxon>
        <taxon>Actinomycetes</taxon>
        <taxon>Micromonosporales</taxon>
        <taxon>Micromonosporaceae</taxon>
        <taxon>Actinoplanes</taxon>
    </lineage>
</organism>
<comment type="caution">
    <text evidence="3">The sequence shown here is derived from an EMBL/GenBank/DDBJ whole genome shotgun (WGS) entry which is preliminary data.</text>
</comment>
<evidence type="ECO:0000313" key="3">
    <source>
        <dbReference type="EMBL" id="MBB4754555.1"/>
    </source>
</evidence>
<accession>A0A7W7HQ16</accession>
<evidence type="ECO:0000313" key="5">
    <source>
        <dbReference type="Proteomes" id="UP000631312"/>
    </source>
</evidence>
<dbReference type="SUPFAM" id="SSF53335">
    <property type="entry name" value="S-adenosyl-L-methionine-dependent methyltransferases"/>
    <property type="match status" value="1"/>
</dbReference>
<protein>
    <submittedName>
        <fullName evidence="3">SAM-dependent methyltransferase</fullName>
    </submittedName>
</protein>
<reference evidence="3 4" key="1">
    <citation type="submission" date="2020-08" db="EMBL/GenBank/DDBJ databases">
        <title>Sequencing the genomes of 1000 actinobacteria strains.</title>
        <authorList>
            <person name="Klenk H.-P."/>
        </authorList>
    </citation>
    <scope>NUCLEOTIDE SEQUENCE [LARGE SCALE GENOMIC DNA]</scope>
    <source>
        <strain evidence="3 4">DSM 43150</strain>
    </source>
</reference>
<feature type="domain" description="Methyltransferase" evidence="1">
    <location>
        <begin position="49"/>
        <end position="140"/>
    </location>
</feature>
<evidence type="ECO:0000259" key="1">
    <source>
        <dbReference type="Pfam" id="PF13649"/>
    </source>
</evidence>
<keyword evidence="3" id="KW-0489">Methyltransferase</keyword>
<dbReference type="AlphaFoldDB" id="A0A7W7HQ16"/>
<proteinExistence type="predicted"/>
<evidence type="ECO:0000313" key="2">
    <source>
        <dbReference type="EMBL" id="GIE45910.1"/>
    </source>
</evidence>
<dbReference type="GO" id="GO:0008168">
    <property type="term" value="F:methyltransferase activity"/>
    <property type="evidence" value="ECO:0007669"/>
    <property type="project" value="UniProtKB-KW"/>
</dbReference>
<dbReference type="RefSeq" id="WP_188126086.1">
    <property type="nucleotide sequence ID" value="NZ_BOMP01000179.1"/>
</dbReference>
<dbReference type="Proteomes" id="UP000631312">
    <property type="component" value="Unassembled WGS sequence"/>
</dbReference>
<dbReference type="CDD" id="cd02440">
    <property type="entry name" value="AdoMet_MTases"/>
    <property type="match status" value="1"/>
</dbReference>
<dbReference type="EMBL" id="BOMP01000179">
    <property type="protein sequence ID" value="GIE45910.1"/>
    <property type="molecule type" value="Genomic_DNA"/>
</dbReference>
<dbReference type="Pfam" id="PF13649">
    <property type="entry name" value="Methyltransf_25"/>
    <property type="match status" value="1"/>
</dbReference>